<accession>A0ABT1BXX5</accession>
<evidence type="ECO:0000313" key="5">
    <source>
        <dbReference type="Proteomes" id="UP001204015"/>
    </source>
</evidence>
<keyword evidence="3" id="KW-0012">Acyltransferase</keyword>
<keyword evidence="2" id="KW-0808">Transferase</keyword>
<name>A0ABT1BXX5_9BACT</name>
<organism evidence="4 5">
    <name type="scientific">Segatella cerevisiae</name>
    <dbReference type="NCBI Taxonomy" id="2053716"/>
    <lineage>
        <taxon>Bacteria</taxon>
        <taxon>Pseudomonadati</taxon>
        <taxon>Bacteroidota</taxon>
        <taxon>Bacteroidia</taxon>
        <taxon>Bacteroidales</taxon>
        <taxon>Prevotellaceae</taxon>
        <taxon>Segatella</taxon>
    </lineage>
</organism>
<dbReference type="Proteomes" id="UP001204015">
    <property type="component" value="Unassembled WGS sequence"/>
</dbReference>
<dbReference type="PANTHER" id="PTHR42811">
    <property type="entry name" value="SERINE ACETYLTRANSFERASE"/>
    <property type="match status" value="1"/>
</dbReference>
<dbReference type="EMBL" id="JAMXLY010000033">
    <property type="protein sequence ID" value="MCO6025932.1"/>
    <property type="molecule type" value="Genomic_DNA"/>
</dbReference>
<protein>
    <submittedName>
        <fullName evidence="4">Serine acetyltransferase</fullName>
    </submittedName>
</protein>
<reference evidence="4 5" key="1">
    <citation type="submission" date="2022-06" db="EMBL/GenBank/DDBJ databases">
        <title>A taxonomic note on the genus Prevotella: Description of four novel genera and emended description of the genera Hallella and Xylanibacter.</title>
        <authorList>
            <person name="Hitch T.C.A."/>
        </authorList>
    </citation>
    <scope>NUCLEOTIDE SEQUENCE [LARGE SCALE GENOMIC DNA]</scope>
    <source>
        <strain evidence="4 5">DSM 100619</strain>
    </source>
</reference>
<sequence>MIQSKTDLLYFLKKDSEHVNFRVLKILGFSFNICGNYTWKYLKVMRYAEYHKSQSGFIHKLLRIWYILRLNRLSIKTGFQIPPGTCGPGLTIWHFGDIIVNKDVRIGENCTLYPGVLIGQKDKGLVPVIGNNVFIGAGTKIIGDVQIGNNVIIGQNCVVTKSIPDNKVIVVNNNLRFLK</sequence>
<dbReference type="Pfam" id="PF00132">
    <property type="entry name" value="Hexapep"/>
    <property type="match status" value="1"/>
</dbReference>
<gene>
    <name evidence="4" type="ORF">NG821_08800</name>
</gene>
<evidence type="ECO:0000256" key="2">
    <source>
        <dbReference type="ARBA" id="ARBA00022679"/>
    </source>
</evidence>
<comment type="caution">
    <text evidence="4">The sequence shown here is derived from an EMBL/GenBank/DDBJ whole genome shotgun (WGS) entry which is preliminary data.</text>
</comment>
<evidence type="ECO:0000313" key="4">
    <source>
        <dbReference type="EMBL" id="MCO6025932.1"/>
    </source>
</evidence>
<comment type="similarity">
    <text evidence="1">Belongs to the transferase hexapeptide repeat family.</text>
</comment>
<dbReference type="CDD" id="cd03354">
    <property type="entry name" value="LbH_SAT"/>
    <property type="match status" value="1"/>
</dbReference>
<keyword evidence="5" id="KW-1185">Reference proteome</keyword>
<dbReference type="InterPro" id="IPR011004">
    <property type="entry name" value="Trimer_LpxA-like_sf"/>
</dbReference>
<dbReference type="SUPFAM" id="SSF51161">
    <property type="entry name" value="Trimeric LpxA-like enzymes"/>
    <property type="match status" value="1"/>
</dbReference>
<dbReference type="Gene3D" id="2.160.10.10">
    <property type="entry name" value="Hexapeptide repeat proteins"/>
    <property type="match status" value="1"/>
</dbReference>
<dbReference type="RefSeq" id="WP_252761290.1">
    <property type="nucleotide sequence ID" value="NZ_JAMXLY010000033.1"/>
</dbReference>
<dbReference type="InterPro" id="IPR001451">
    <property type="entry name" value="Hexapep"/>
</dbReference>
<evidence type="ECO:0000256" key="1">
    <source>
        <dbReference type="ARBA" id="ARBA00007274"/>
    </source>
</evidence>
<dbReference type="InterPro" id="IPR045304">
    <property type="entry name" value="LbH_SAT"/>
</dbReference>
<evidence type="ECO:0000256" key="3">
    <source>
        <dbReference type="ARBA" id="ARBA00023315"/>
    </source>
</evidence>
<proteinExistence type="inferred from homology"/>